<feature type="coiled-coil region" evidence="1">
    <location>
        <begin position="1358"/>
        <end position="1385"/>
    </location>
</feature>
<feature type="compositionally biased region" description="Low complexity" evidence="2">
    <location>
        <begin position="29"/>
        <end position="40"/>
    </location>
</feature>
<evidence type="ECO:0000256" key="2">
    <source>
        <dbReference type="SAM" id="MobiDB-lite"/>
    </source>
</evidence>
<feature type="domain" description="Ig-like" evidence="3">
    <location>
        <begin position="978"/>
        <end position="1040"/>
    </location>
</feature>
<feature type="compositionally biased region" description="Low complexity" evidence="2">
    <location>
        <begin position="1202"/>
        <end position="1217"/>
    </location>
</feature>
<dbReference type="InterPro" id="IPR044081">
    <property type="entry name" value="DUF5776"/>
</dbReference>
<dbReference type="Pfam" id="PF07523">
    <property type="entry name" value="Big_3"/>
    <property type="match status" value="1"/>
</dbReference>
<dbReference type="EMBL" id="AZDV01000002">
    <property type="protein sequence ID" value="KRK96674.1"/>
    <property type="molecule type" value="Genomic_DNA"/>
</dbReference>
<comment type="caution">
    <text evidence="5">The sequence shown here is derived from an EMBL/GenBank/DDBJ whole genome shotgun (WGS) entry which is preliminary data.</text>
</comment>
<evidence type="ECO:0000313" key="6">
    <source>
        <dbReference type="Proteomes" id="UP000051955"/>
    </source>
</evidence>
<evidence type="ECO:0000259" key="4">
    <source>
        <dbReference type="Pfam" id="PF19087"/>
    </source>
</evidence>
<feature type="compositionally biased region" description="Low complexity" evidence="2">
    <location>
        <begin position="2554"/>
        <end position="2564"/>
    </location>
</feature>
<feature type="region of interest" description="Disordered" evidence="2">
    <location>
        <begin position="1046"/>
        <end position="1065"/>
    </location>
</feature>
<feature type="region of interest" description="Disordered" evidence="2">
    <location>
        <begin position="1107"/>
        <end position="1134"/>
    </location>
</feature>
<feature type="compositionally biased region" description="Polar residues" evidence="2">
    <location>
        <begin position="44"/>
        <end position="100"/>
    </location>
</feature>
<dbReference type="Proteomes" id="UP000051955">
    <property type="component" value="Unassembled WGS sequence"/>
</dbReference>
<reference evidence="5 6" key="1">
    <citation type="journal article" date="2015" name="Genome Announc.">
        <title>Expanding the biotechnology potential of lactobacilli through comparative genomics of 213 strains and associated genera.</title>
        <authorList>
            <person name="Sun Z."/>
            <person name="Harris H.M."/>
            <person name="McCann A."/>
            <person name="Guo C."/>
            <person name="Argimon S."/>
            <person name="Zhang W."/>
            <person name="Yang X."/>
            <person name="Jeffery I.B."/>
            <person name="Cooney J.C."/>
            <person name="Kagawa T.F."/>
            <person name="Liu W."/>
            <person name="Song Y."/>
            <person name="Salvetti E."/>
            <person name="Wrobel A."/>
            <person name="Rasinkangas P."/>
            <person name="Parkhill J."/>
            <person name="Rea M.C."/>
            <person name="O'Sullivan O."/>
            <person name="Ritari J."/>
            <person name="Douillard F.P."/>
            <person name="Paul Ross R."/>
            <person name="Yang R."/>
            <person name="Briner A.E."/>
            <person name="Felis G.E."/>
            <person name="de Vos W.M."/>
            <person name="Barrangou R."/>
            <person name="Klaenhammer T.R."/>
            <person name="Caufield P.W."/>
            <person name="Cui Y."/>
            <person name="Zhang H."/>
            <person name="O'Toole P.W."/>
        </authorList>
    </citation>
    <scope>NUCLEOTIDE SEQUENCE [LARGE SCALE GENOMIC DNA]</scope>
    <source>
        <strain evidence="5 6">DSM 19394</strain>
    </source>
</reference>
<keyword evidence="1" id="KW-0175">Coiled coil</keyword>
<dbReference type="InterPro" id="IPR022038">
    <property type="entry name" value="Ig-like_bact"/>
</dbReference>
<evidence type="ECO:0000313" key="5">
    <source>
        <dbReference type="EMBL" id="KRK96674.1"/>
    </source>
</evidence>
<dbReference type="PATRIC" id="fig|1423715.3.peg.1798"/>
<feature type="domain" description="DUF5776" evidence="4">
    <location>
        <begin position="2882"/>
        <end position="2950"/>
    </location>
</feature>
<feature type="compositionally biased region" description="Polar residues" evidence="2">
    <location>
        <begin position="2542"/>
        <end position="2553"/>
    </location>
</feature>
<name>A0A0R1LWJ3_9LACO</name>
<evidence type="ECO:0000259" key="3">
    <source>
        <dbReference type="Pfam" id="PF07523"/>
    </source>
</evidence>
<keyword evidence="6" id="KW-1185">Reference proteome</keyword>
<feature type="region of interest" description="Disordered" evidence="2">
    <location>
        <begin position="29"/>
        <end position="100"/>
    </location>
</feature>
<accession>A0A0R1LWJ3</accession>
<protein>
    <submittedName>
        <fullName evidence="5">Uncharacterized protein</fullName>
    </submittedName>
</protein>
<evidence type="ECO:0000256" key="1">
    <source>
        <dbReference type="SAM" id="Coils"/>
    </source>
</evidence>
<proteinExistence type="predicted"/>
<sequence length="3030" mass="324656">MGTTAKAQTPAPGTGKTVEVDQITATQTSTTIPATSQSAALPSASVSQSLEGSQSLATSRETKTSATATEGTIATVTSTTSQASPAVAPATTSVTDKSSQATTSVTAQLRGAATAVSAPAAYALPFETIDQNRGEVNQTSYNKGTQAARDQIDGIVNKFDSTGANSITHLVGNLGFVGAISNQITANIQRISNLIDLYYQGKNFQYDDAYGTPVWYNGEATTPQTAHLIYHDFNLGYADYLRAFTRGISEWAAGIKAKALSSDPHVADGLINYGNYDGSQLTGGGLLGTASTTINVGLSWAQGIWKTPNYANNILSYQNSNNLAAESVSKTATAINYYISIVAPVVINGIAHQALADVRAIGGHIGDQDYAPAKLSDAVNLNGNMTKFLKGIGLSDVLGTTIVQNVYEAIRANAQNAIERNWTIGANKALKNFWNDTKPVDSESSYKDIQGYNEENPEAILNTTSSVKLSRIAEAAGYAWYQKIVSKVIRQAGYDAQNNQAQRPIDDVMTNIAQLFNGSNDPISTDLLNQILQGGQHVYPKTNTPYVRKSTGVRAVLTNIYQAAYKSIQGVLRDYQANPQATDADIERNQQRYQYTSLADGTQQPVNNYSIIYKFLRQLNSPYGGMMLADKQVLTEKTGSSKIIDDEQIGRKAYDFFYDTVVNILSGNPKGQQSDLNFLNVRTDYFVNDALLQKLATSQYRTAYQKELGLANQMFNAGMAFAQQHYQNSATGFIPQAEDAGVDANNNSARGDQSVKRYANLSAPYQGDLHSGDLFKAGYTAMLAPVIVKLEAANSADRTAFKTTSFTGQTLKGQDVSLEAPEPKAGWIATPPTQIQTLKAGQTTVTFQYKRATTLEQSGLAEQQVTFNGKDAQTLLKGTRFTPHWSDQTTGQTITIAPSWLTVDNNGTRTGDFTYHLNKVGAQQVYQQLQTQLTATAPKYALPDVGELTQILGTLHVAATSDSRLLPQLKTKPAVTVVGRPLDVQDLVVTATDSQGQPIELSHVTMGPVDWQQAGQQVVQLTLQAPTSQQSVTATTTVEVVTPEQSLTATTSTTDQQGSISQLESGENSVSDLAVSAMSQLANVSTSEVTLSQQSLSDDRQLTSLTDQATSLSSRVSQDQSLLGSRTSAVESRTAAGQTSLVSQALQSTSDNPVVDSATVSQVSLSEASLSSWSQAVQAAQKSAQDQLTTERSQSKALAETSQRSRSRAAQSLADSSTSTSRWASQIASEMSAGTSARTSLVAQEASEKSALASLTLTQANDQSTADNVASALAVTSDASLSLAQEPQPDPHLTTEISQSLSDLVTASQSISTQEQQLIRDSQQQAQVSVGNSQAHLKVSLSQGSLINASQSAAIASISDHSLALASQEQAAEQAENSVAMQSRTDRQTLASVSTAEHSLSQLFWADHSASVQSTIGVSLNDLSVSGRSLSELVRSLSARDSRLTFVATSLTAQVTAASNTLSPLKDAQRSLNKQITSQTQSGVKQTSALTSLAEQSLSAATAFDSIVTSLIEHSLALPNLPAKQRSQLAAQLQDLSQQAVARQQHWNLQVTQVAQKSLALVAEQQNSIKRVAQRQKELSQSVAQLARQSTQLKSQSASLSELLLQPSQDLNLSLANAKTQWVGYGQTSQALVTPNAKQTAQLTSAAASLSEQSVSVISQSVQVDLAQGSAASESLAARSAWLAGHDSLFSQQESSVSAETSVTKTQLTQLANGQQSLKQQAQTIANAEHALQHAVASASTLGSEITSQSVASVKQIETAQQQVAAHQVAMLQTEAANQTTLITTSQALAQHSQQKIHDWAAQTGPRQSLTQTLNSAEQLSVAQTSAQWSLINVSLSDRSVVDWLQQSTWVAVSQSLLATQTPIQRQQLHSAEASLSAVSLSNASERQQLKVQSESLEAGVTQAVATSQNSVDRFRNSQQSLAAQATAVQSQFTGIASQMTSLRVQSQIDAKDYQQKATSVAQQVAEVTAQQAKSQTKLAMAALASASTSLALQSLSVTSVSLSNQQSLISMTQVMQAGQSTLNSTADRYLSLQETSASQQSQADHRDLEQSQALQNGYDTTKEALTSVTTDVQQANHSLSVTIETALTSAAASVALVQAKQQAQHAADQQQVETMTDQQQLLTHAAQSQQAQTTVDTQQWATTHDAENSLVTALNSTAVQASNQATSQQSLIDQSLSARSEFTRSQQSEWLTVQHSLSQLPVVTVSQTSGLTSAQQSLSQQEQGDLAAQDWVIVHQASLAVTAERDLLASQSLATRQRHTNQVLSQVDAELADHLASANKQVTIQAEQSTSAMQQFQTAVKSADQQVIDVGHFQQQVHQMQTDHHVQSLALTSAEASLSLLSVAETSVSLTQDHAWVSLTAGSQAQQSQYVRSLVSLASLAEASAQERSIWRQAQLSALTSAQQSLRTSSQAMQSVGQGLSQAKASLSLVASQTISAATSQSISARVGSELIVASTAEASLQHQVSVALQQQSAVTSLQTSLRVQDSRLQSEAAQQSHRVMVSLASQSALVSEQLVGQPHHSGWQSAATSLSDQLGSMVNEMSQSVQTSQRNQSLSQKSTAQTSQLAASRSQLQAALTSQSQSIVTSLAAKTSQLVTTEHSLLASLGTTLSQLSEASTASVSLQLAHRPVTVDQQAQVTSLLDQAVAETSTLMGNSAAQRSLAQRSVAEALASLSVRSQRDASLWTSLATVAQSETQRSQTLNSVAELVSTATGSVSVASQQEQSIMTSRSDASLVQDQLPTEAESTTAATAVTTSDSWRPEETAASIEPQVTGKVNQLVTQSSGSKHHHLLADHPRFKRFRITGVKKLGLYLSPDFSRRTRLTWYAQRSRTHQPMFEVLGHGISKHGTLRYKVRDINRQSATYGLVGYVTTRLAYVRPTYYARLKHTSVITVLNAHGINGYRTVKFTGRLQHYRPGQSLRIKRWVHHGQTTRYQLTNGQYVTANKQWVIRGRVQRTQRLALTHQVLRTNRLSADDQPTTFTEHVTVRPFNVKTTDHQWRHGRLKLTQPAAAKLGHLTNWWAFRSDIRR</sequence>
<gene>
    <name evidence="5" type="ORF">FD25_GL001752</name>
</gene>
<feature type="region of interest" description="Disordered" evidence="2">
    <location>
        <begin position="1184"/>
        <end position="1226"/>
    </location>
</feature>
<organism evidence="5 6">
    <name type="scientific">Levilactobacillus acidifarinae DSM 19394 = JCM 15949</name>
    <dbReference type="NCBI Taxonomy" id="1423715"/>
    <lineage>
        <taxon>Bacteria</taxon>
        <taxon>Bacillati</taxon>
        <taxon>Bacillota</taxon>
        <taxon>Bacilli</taxon>
        <taxon>Lactobacillales</taxon>
        <taxon>Lactobacillaceae</taxon>
        <taxon>Levilactobacillus</taxon>
    </lineage>
</organism>
<dbReference type="Pfam" id="PF19087">
    <property type="entry name" value="DUF5776"/>
    <property type="match status" value="1"/>
</dbReference>
<dbReference type="STRING" id="1423715.FD25_GL001752"/>
<feature type="region of interest" description="Disordered" evidence="2">
    <location>
        <begin position="2542"/>
        <end position="2564"/>
    </location>
</feature>